<dbReference type="GO" id="GO:0016301">
    <property type="term" value="F:kinase activity"/>
    <property type="evidence" value="ECO:0007669"/>
    <property type="project" value="UniProtKB-KW"/>
</dbReference>
<dbReference type="GO" id="GO:0005737">
    <property type="term" value="C:cytoplasm"/>
    <property type="evidence" value="ECO:0007669"/>
    <property type="project" value="TreeGrafter"/>
</dbReference>
<dbReference type="Pfam" id="PF03308">
    <property type="entry name" value="MeaB"/>
    <property type="match status" value="1"/>
</dbReference>
<dbReference type="STRING" id="1232681.ADIS_3243"/>
<dbReference type="InterPro" id="IPR027417">
    <property type="entry name" value="P-loop_NTPase"/>
</dbReference>
<dbReference type="PATRIC" id="fig|1288963.3.peg.3237"/>
<dbReference type="GO" id="GO:0005525">
    <property type="term" value="F:GTP binding"/>
    <property type="evidence" value="ECO:0007669"/>
    <property type="project" value="InterPro"/>
</dbReference>
<dbReference type="Gene3D" id="1.10.287.130">
    <property type="match status" value="1"/>
</dbReference>
<proteinExistence type="inferred from homology"/>
<evidence type="ECO:0000313" key="3">
    <source>
        <dbReference type="Proteomes" id="UP000013909"/>
    </source>
</evidence>
<dbReference type="Gene3D" id="3.40.50.300">
    <property type="entry name" value="P-loop containing nucleotide triphosphate hydrolases"/>
    <property type="match status" value="1"/>
</dbReference>
<organism evidence="2 3">
    <name type="scientific">Lunatimonas lonarensis</name>
    <dbReference type="NCBI Taxonomy" id="1232681"/>
    <lineage>
        <taxon>Bacteria</taxon>
        <taxon>Pseudomonadati</taxon>
        <taxon>Bacteroidota</taxon>
        <taxon>Cytophagia</taxon>
        <taxon>Cytophagales</taxon>
        <taxon>Cyclobacteriaceae</taxon>
    </lineage>
</organism>
<dbReference type="PANTHER" id="PTHR23408">
    <property type="entry name" value="METHYLMALONYL-COA MUTASE"/>
    <property type="match status" value="1"/>
</dbReference>
<dbReference type="CDD" id="cd03114">
    <property type="entry name" value="MMAA-like"/>
    <property type="match status" value="1"/>
</dbReference>
<evidence type="ECO:0000256" key="1">
    <source>
        <dbReference type="ARBA" id="ARBA00009625"/>
    </source>
</evidence>
<dbReference type="NCBIfam" id="TIGR00750">
    <property type="entry name" value="lao"/>
    <property type="match status" value="1"/>
</dbReference>
<comment type="similarity">
    <text evidence="1">Belongs to the SIMIBI class G3E GTPase family. ArgK/MeaB subfamily.</text>
</comment>
<dbReference type="EMBL" id="AQHR01000088">
    <property type="protein sequence ID" value="EON76115.1"/>
    <property type="molecule type" value="Genomic_DNA"/>
</dbReference>
<dbReference type="SUPFAM" id="SSF52540">
    <property type="entry name" value="P-loop containing nucleoside triphosphate hydrolases"/>
    <property type="match status" value="1"/>
</dbReference>
<protein>
    <submittedName>
        <fullName evidence="2">Putative periplasmic protein kinase ArgK</fullName>
    </submittedName>
</protein>
<dbReference type="RefSeq" id="WP_010855376.1">
    <property type="nucleotide sequence ID" value="NZ_AQHR01000088.1"/>
</dbReference>
<keyword evidence="3" id="KW-1185">Reference proteome</keyword>
<dbReference type="Proteomes" id="UP000013909">
    <property type="component" value="Unassembled WGS sequence"/>
</dbReference>
<dbReference type="InterPro" id="IPR005129">
    <property type="entry name" value="GTPase_ArgK"/>
</dbReference>
<keyword evidence="2" id="KW-0808">Transferase</keyword>
<accession>R7ZPT9</accession>
<dbReference type="PANTHER" id="PTHR23408:SF3">
    <property type="entry name" value="METHYLMALONIC ACIDURIA TYPE A PROTEIN, MITOCHONDRIAL"/>
    <property type="match status" value="1"/>
</dbReference>
<dbReference type="AlphaFoldDB" id="R7ZPT9"/>
<gene>
    <name evidence="2" type="ORF">ADIS_3243</name>
</gene>
<sequence>MMIGGDPNGKRGRLDLETYVTGILSGERAILSRAITLVESTLDSDRKLAGELMERLLPYSGKSLRIGITGAPGVGKSTFIDAFGQLLALKGHQVAVLSIDPSSIESKGSVLGDKTRMERLALNPSAYIRPSPSQGLLGGVSAATREASLLCEAAGFDRLIIETVGVGQSEVAVKQMVDVMVFLTMPGAGDELQGIKKGIMETADLILVNKADGDRVAASLAKEQVENALKLASAKPNGWKPRVLSCSSLRNDGIEEVLTVLEEFVQTCQNTGFIERNRAEQRVHWLREQLKYLLEKRFFENEAVRREFPLLGDKVREGHVSTFAASNLLLAMYIESIKSN</sequence>
<evidence type="ECO:0000313" key="2">
    <source>
        <dbReference type="EMBL" id="EON76115.1"/>
    </source>
</evidence>
<comment type="caution">
    <text evidence="2">The sequence shown here is derived from an EMBL/GenBank/DDBJ whole genome shotgun (WGS) entry which is preliminary data.</text>
</comment>
<keyword evidence="2" id="KW-0418">Kinase</keyword>
<dbReference type="GO" id="GO:0003924">
    <property type="term" value="F:GTPase activity"/>
    <property type="evidence" value="ECO:0007669"/>
    <property type="project" value="InterPro"/>
</dbReference>
<reference evidence="2 3" key="1">
    <citation type="submission" date="2013-02" db="EMBL/GenBank/DDBJ databases">
        <title>A novel strain isolated from Lonar lake, Maharashtra, India.</title>
        <authorList>
            <person name="Singh A."/>
        </authorList>
    </citation>
    <scope>NUCLEOTIDE SEQUENCE [LARGE SCALE GENOMIC DNA]</scope>
    <source>
        <strain evidence="2 3">AK24</strain>
    </source>
</reference>
<name>R7ZPT9_9BACT</name>
<dbReference type="NCBIfam" id="NF006958">
    <property type="entry name" value="PRK09435.1"/>
    <property type="match status" value="1"/>
</dbReference>
<dbReference type="Gene3D" id="1.20.5.170">
    <property type="match status" value="1"/>
</dbReference>